<evidence type="ECO:0000256" key="1">
    <source>
        <dbReference type="ARBA" id="ARBA00004141"/>
    </source>
</evidence>
<comment type="caution">
    <text evidence="13">The sequence shown here is derived from an EMBL/GenBank/DDBJ whole genome shotgun (WGS) entry which is preliminary data.</text>
</comment>
<keyword evidence="9" id="KW-1071">Ligand-gated ion channel</keyword>
<evidence type="ECO:0000256" key="4">
    <source>
        <dbReference type="ARBA" id="ARBA00022989"/>
    </source>
</evidence>
<dbReference type="Gene3D" id="3.40.190.10">
    <property type="entry name" value="Periplasmic binding protein-like II"/>
    <property type="match status" value="2"/>
</dbReference>
<dbReference type="InterPro" id="IPR001320">
    <property type="entry name" value="Iontro_rcpt_C"/>
</dbReference>
<protein>
    <recommendedName>
        <fullName evidence="12">Ionotropic glutamate receptor C-terminal domain-containing protein</fullName>
    </recommendedName>
</protein>
<feature type="domain" description="Ionotropic glutamate receptor C-terminal" evidence="12">
    <location>
        <begin position="30"/>
        <end position="367"/>
    </location>
</feature>
<keyword evidence="6 11" id="KW-0472">Membrane</keyword>
<keyword evidence="2" id="KW-0813">Transport</keyword>
<evidence type="ECO:0000313" key="13">
    <source>
        <dbReference type="EMBL" id="KAK0601056.1"/>
    </source>
</evidence>
<keyword evidence="14" id="KW-1185">Reference proteome</keyword>
<dbReference type="CDD" id="cd13686">
    <property type="entry name" value="GluR_Plant"/>
    <property type="match status" value="1"/>
</dbReference>
<comment type="subcellular location">
    <subcellularLocation>
        <location evidence="1">Membrane</location>
        <topology evidence="1">Multi-pass membrane protein</topology>
    </subcellularLocation>
</comment>
<accession>A0AA39SY53</accession>
<reference evidence="13" key="2">
    <citation type="submission" date="2023-06" db="EMBL/GenBank/DDBJ databases">
        <authorList>
            <person name="Swenson N.G."/>
            <person name="Wegrzyn J.L."/>
            <person name="Mcevoy S.L."/>
        </authorList>
    </citation>
    <scope>NUCLEOTIDE SEQUENCE</scope>
    <source>
        <strain evidence="13">NS2018</strain>
        <tissue evidence="13">Leaf</tissue>
    </source>
</reference>
<feature type="transmembrane region" description="Helical" evidence="11">
    <location>
        <begin position="210"/>
        <end position="227"/>
    </location>
</feature>
<evidence type="ECO:0000256" key="6">
    <source>
        <dbReference type="ARBA" id="ARBA00023136"/>
    </source>
</evidence>
<evidence type="ECO:0000256" key="7">
    <source>
        <dbReference type="ARBA" id="ARBA00023170"/>
    </source>
</evidence>
<gene>
    <name evidence="13" type="ORF">LWI29_020921</name>
</gene>
<evidence type="ECO:0000259" key="12">
    <source>
        <dbReference type="SMART" id="SM00079"/>
    </source>
</evidence>
<evidence type="ECO:0000256" key="10">
    <source>
        <dbReference type="ARBA" id="ARBA00023303"/>
    </source>
</evidence>
<feature type="transmembrane region" description="Helical" evidence="11">
    <location>
        <begin position="149"/>
        <end position="168"/>
    </location>
</feature>
<dbReference type="Pfam" id="PF00060">
    <property type="entry name" value="Lig_chan"/>
    <property type="match status" value="1"/>
</dbReference>
<evidence type="ECO:0000256" key="9">
    <source>
        <dbReference type="ARBA" id="ARBA00023286"/>
    </source>
</evidence>
<name>A0AA39SY53_ACESA</name>
<dbReference type="GO" id="GO:0015276">
    <property type="term" value="F:ligand-gated monoatomic ion channel activity"/>
    <property type="evidence" value="ECO:0007669"/>
    <property type="project" value="InterPro"/>
</dbReference>
<evidence type="ECO:0000313" key="14">
    <source>
        <dbReference type="Proteomes" id="UP001168877"/>
    </source>
</evidence>
<sequence>MKYLGQVFWPGAPWYEPKGWAIPTDTKPLRIGVPVTSMFKQYVNNEFDELENVTSFHGFSIDLFKETVSKLPFYLPYEFFLYSGSYNDLVKQIHLKEFDAVVGDVAIVASRLQYAEFTHPYTESGLVMIVPLEKSANKALLFMKPFTKAMWIIIAIVTIYNGFVVWLIEQNHWHELQGSPLHQTGAFLWLSFSSLFSLHGGTLHSNLSRMTMLVWLFVALVITQTYTANLASMLTVQGFKPATVDIESLQRSNALVGYSNASFVANYLEEVLRFNRINLKGYTSLEDYDKDLKSGKISAIFLEIALSKIFLAKYCKSFATTGPTYKVGGFGFAFPKGSPLLPSVSEALLKVSECGKLRELETSMIASETCMDVDVDVDDDISSLSPSSFWVLFAFSGGTSTIAFIVYLSHCNWKLSECLLVNKKIKMLILTLMKQWGIQKQRFYGRLLSHGESPRSSTNTPTEALAGSSVVNIEAAMP</sequence>
<dbReference type="FunFam" id="3.40.190.10:FF:000054">
    <property type="entry name" value="Glutamate receptor"/>
    <property type="match status" value="1"/>
</dbReference>
<keyword evidence="3 11" id="KW-0812">Transmembrane</keyword>
<evidence type="ECO:0000256" key="11">
    <source>
        <dbReference type="SAM" id="Phobius"/>
    </source>
</evidence>
<dbReference type="EMBL" id="JAUESC010000003">
    <property type="protein sequence ID" value="KAK0601056.1"/>
    <property type="molecule type" value="Genomic_DNA"/>
</dbReference>
<dbReference type="InterPro" id="IPR015683">
    <property type="entry name" value="Ionotropic_Glu_rcpt"/>
</dbReference>
<dbReference type="SMART" id="SM00079">
    <property type="entry name" value="PBPe"/>
    <property type="match status" value="1"/>
</dbReference>
<feature type="transmembrane region" description="Helical" evidence="11">
    <location>
        <begin position="180"/>
        <end position="198"/>
    </location>
</feature>
<dbReference type="SUPFAM" id="SSF53850">
    <property type="entry name" value="Periplasmic binding protein-like II"/>
    <property type="match status" value="1"/>
</dbReference>
<dbReference type="FunFam" id="1.10.287.70:FF:000172">
    <property type="entry name" value="Glutamate receptor"/>
    <property type="match status" value="1"/>
</dbReference>
<keyword evidence="5" id="KW-0406">Ion transport</keyword>
<dbReference type="Gene3D" id="1.10.287.70">
    <property type="match status" value="1"/>
</dbReference>
<keyword evidence="10" id="KW-0407">Ion channel</keyword>
<keyword evidence="7" id="KW-0675">Receptor</keyword>
<proteinExistence type="predicted"/>
<evidence type="ECO:0000256" key="5">
    <source>
        <dbReference type="ARBA" id="ARBA00023065"/>
    </source>
</evidence>
<evidence type="ECO:0000256" key="2">
    <source>
        <dbReference type="ARBA" id="ARBA00022448"/>
    </source>
</evidence>
<evidence type="ECO:0000256" key="3">
    <source>
        <dbReference type="ARBA" id="ARBA00022692"/>
    </source>
</evidence>
<dbReference type="PANTHER" id="PTHR18966">
    <property type="entry name" value="IONOTROPIC GLUTAMATE RECEPTOR"/>
    <property type="match status" value="1"/>
</dbReference>
<dbReference type="AlphaFoldDB" id="A0AA39SY53"/>
<dbReference type="Proteomes" id="UP001168877">
    <property type="component" value="Unassembled WGS sequence"/>
</dbReference>
<feature type="transmembrane region" description="Helical" evidence="11">
    <location>
        <begin position="389"/>
        <end position="408"/>
    </location>
</feature>
<evidence type="ECO:0000256" key="8">
    <source>
        <dbReference type="ARBA" id="ARBA00023180"/>
    </source>
</evidence>
<dbReference type="GO" id="GO:0016020">
    <property type="term" value="C:membrane"/>
    <property type="evidence" value="ECO:0007669"/>
    <property type="project" value="UniProtKB-SubCell"/>
</dbReference>
<keyword evidence="4 11" id="KW-1133">Transmembrane helix</keyword>
<reference evidence="13" key="1">
    <citation type="journal article" date="2022" name="Plant J.">
        <title>Strategies of tolerance reflected in two North American maple genomes.</title>
        <authorList>
            <person name="McEvoy S.L."/>
            <person name="Sezen U.U."/>
            <person name="Trouern-Trend A."/>
            <person name="McMahon S.M."/>
            <person name="Schaberg P.G."/>
            <person name="Yang J."/>
            <person name="Wegrzyn J.L."/>
            <person name="Swenson N.G."/>
        </authorList>
    </citation>
    <scope>NUCLEOTIDE SEQUENCE</scope>
    <source>
        <strain evidence="13">NS2018</strain>
    </source>
</reference>
<keyword evidence="8" id="KW-0325">Glycoprotein</keyword>
<organism evidence="13 14">
    <name type="scientific">Acer saccharum</name>
    <name type="common">Sugar maple</name>
    <dbReference type="NCBI Taxonomy" id="4024"/>
    <lineage>
        <taxon>Eukaryota</taxon>
        <taxon>Viridiplantae</taxon>
        <taxon>Streptophyta</taxon>
        <taxon>Embryophyta</taxon>
        <taxon>Tracheophyta</taxon>
        <taxon>Spermatophyta</taxon>
        <taxon>Magnoliopsida</taxon>
        <taxon>eudicotyledons</taxon>
        <taxon>Gunneridae</taxon>
        <taxon>Pentapetalae</taxon>
        <taxon>rosids</taxon>
        <taxon>malvids</taxon>
        <taxon>Sapindales</taxon>
        <taxon>Sapindaceae</taxon>
        <taxon>Hippocastanoideae</taxon>
        <taxon>Acereae</taxon>
        <taxon>Acer</taxon>
    </lineage>
</organism>